<feature type="non-terminal residue" evidence="6">
    <location>
        <position position="1"/>
    </location>
</feature>
<evidence type="ECO:0000313" key="6">
    <source>
        <dbReference type="EMBL" id="KKM98721.1"/>
    </source>
</evidence>
<dbReference type="EMBL" id="LAZR01005587">
    <property type="protein sequence ID" value="KKM98721.1"/>
    <property type="molecule type" value="Genomic_DNA"/>
</dbReference>
<dbReference type="SUPFAM" id="SSF48452">
    <property type="entry name" value="TPR-like"/>
    <property type="match status" value="1"/>
</dbReference>
<protein>
    <recommendedName>
        <fullName evidence="5">RagB/SusD domain-containing protein</fullName>
    </recommendedName>
</protein>
<dbReference type="Pfam" id="PF07980">
    <property type="entry name" value="SusD_RagB"/>
    <property type="match status" value="1"/>
</dbReference>
<evidence type="ECO:0000256" key="4">
    <source>
        <dbReference type="ARBA" id="ARBA00023237"/>
    </source>
</evidence>
<reference evidence="6" key="1">
    <citation type="journal article" date="2015" name="Nature">
        <title>Complex archaea that bridge the gap between prokaryotes and eukaryotes.</title>
        <authorList>
            <person name="Spang A."/>
            <person name="Saw J.H."/>
            <person name="Jorgensen S.L."/>
            <person name="Zaremba-Niedzwiedzka K."/>
            <person name="Martijn J."/>
            <person name="Lind A.E."/>
            <person name="van Eijk R."/>
            <person name="Schleper C."/>
            <person name="Guy L."/>
            <person name="Ettema T.J."/>
        </authorList>
    </citation>
    <scope>NUCLEOTIDE SEQUENCE</scope>
</reference>
<name>A0A0F9MHF9_9ZZZZ</name>
<dbReference type="InterPro" id="IPR012944">
    <property type="entry name" value="SusD_RagB_dom"/>
</dbReference>
<keyword evidence="2" id="KW-0732">Signal</keyword>
<dbReference type="Gene3D" id="1.25.40.390">
    <property type="match status" value="1"/>
</dbReference>
<dbReference type="GO" id="GO:0009279">
    <property type="term" value="C:cell outer membrane"/>
    <property type="evidence" value="ECO:0007669"/>
    <property type="project" value="UniProtKB-SubCell"/>
</dbReference>
<comment type="caution">
    <text evidence="6">The sequence shown here is derived from an EMBL/GenBank/DDBJ whole genome shotgun (WGS) entry which is preliminary data.</text>
</comment>
<organism evidence="6">
    <name type="scientific">marine sediment metagenome</name>
    <dbReference type="NCBI Taxonomy" id="412755"/>
    <lineage>
        <taxon>unclassified sequences</taxon>
        <taxon>metagenomes</taxon>
        <taxon>ecological metagenomes</taxon>
    </lineage>
</organism>
<gene>
    <name evidence="6" type="ORF">LCGC14_1155110</name>
</gene>
<comment type="subcellular location">
    <subcellularLocation>
        <location evidence="1">Cell outer membrane</location>
    </subcellularLocation>
</comment>
<accession>A0A0F9MHF9</accession>
<keyword evidence="4" id="KW-0998">Cell outer membrane</keyword>
<evidence type="ECO:0000256" key="3">
    <source>
        <dbReference type="ARBA" id="ARBA00023136"/>
    </source>
</evidence>
<evidence type="ECO:0000259" key="5">
    <source>
        <dbReference type="Pfam" id="PF07980"/>
    </source>
</evidence>
<evidence type="ECO:0000256" key="2">
    <source>
        <dbReference type="ARBA" id="ARBA00022729"/>
    </source>
</evidence>
<dbReference type="InterPro" id="IPR011990">
    <property type="entry name" value="TPR-like_helical_dom_sf"/>
</dbReference>
<sequence length="117" mass="13090">YLLRAEAKLQQNNPAGAADDINVIRERAAVPGQEAAIQIAAADVNLDFLLDERARELAGEGWRWWDLARTGKLVERVTQYNPQGAPNIKEYHTVRPIPQNQIDRTVGGYPQNPGYPQ</sequence>
<dbReference type="AlphaFoldDB" id="A0A0F9MHF9"/>
<evidence type="ECO:0000256" key="1">
    <source>
        <dbReference type="ARBA" id="ARBA00004442"/>
    </source>
</evidence>
<proteinExistence type="predicted"/>
<feature type="domain" description="RagB/SusD" evidence="5">
    <location>
        <begin position="1"/>
        <end position="115"/>
    </location>
</feature>
<keyword evidence="3" id="KW-0472">Membrane</keyword>